<evidence type="ECO:0000256" key="1">
    <source>
        <dbReference type="ARBA" id="ARBA00005964"/>
    </source>
</evidence>
<dbReference type="PANTHER" id="PTHR43142">
    <property type="entry name" value="CARBOXYLIC ESTER HYDROLASE"/>
    <property type="match status" value="1"/>
</dbReference>
<gene>
    <name evidence="6" type="ORF">Aspvir_005391</name>
</gene>
<feature type="signal peptide" evidence="4">
    <location>
        <begin position="1"/>
        <end position="17"/>
    </location>
</feature>
<evidence type="ECO:0000256" key="3">
    <source>
        <dbReference type="SAM" id="MobiDB-lite"/>
    </source>
</evidence>
<dbReference type="Proteomes" id="UP000710440">
    <property type="component" value="Unassembled WGS sequence"/>
</dbReference>
<reference evidence="6 7" key="1">
    <citation type="submission" date="2021-02" db="EMBL/GenBank/DDBJ databases">
        <title>Pan-genome distribution and transcriptional activeness of fungal secondary metabolism genes in Aspergillus section Fumigati.</title>
        <authorList>
            <person name="Takahashi H."/>
            <person name="Umemura M."/>
            <person name="Ninomiya A."/>
            <person name="Kusuya Y."/>
            <person name="Urayama S."/>
            <person name="Shimizu M."/>
            <person name="Watanabe A."/>
            <person name="Kamei K."/>
            <person name="Yaguchi T."/>
            <person name="Hagiwara D."/>
        </authorList>
    </citation>
    <scope>NUCLEOTIDE SEQUENCE [LARGE SCALE GENOMIC DNA]</scope>
    <source>
        <strain evidence="6 7">IFM 47045</strain>
    </source>
</reference>
<organism evidence="6 7">
    <name type="scientific">Aspergillus viridinutans</name>
    <dbReference type="NCBI Taxonomy" id="75553"/>
    <lineage>
        <taxon>Eukaryota</taxon>
        <taxon>Fungi</taxon>
        <taxon>Dikarya</taxon>
        <taxon>Ascomycota</taxon>
        <taxon>Pezizomycotina</taxon>
        <taxon>Eurotiomycetes</taxon>
        <taxon>Eurotiomycetidae</taxon>
        <taxon>Eurotiales</taxon>
        <taxon>Aspergillaceae</taxon>
        <taxon>Aspergillus</taxon>
        <taxon>Aspergillus subgen. Fumigati</taxon>
    </lineage>
</organism>
<feature type="domain" description="Carboxylesterase type B" evidence="5">
    <location>
        <begin position="169"/>
        <end position="652"/>
    </location>
</feature>
<dbReference type="PANTHER" id="PTHR43142:SF3">
    <property type="entry name" value="PUTATIVE (AFU_ORTHOLOGUE AFUA_3G09070)-RELATED"/>
    <property type="match status" value="1"/>
</dbReference>
<feature type="region of interest" description="Disordered" evidence="3">
    <location>
        <begin position="724"/>
        <end position="743"/>
    </location>
</feature>
<keyword evidence="7" id="KW-1185">Reference proteome</keyword>
<protein>
    <recommendedName>
        <fullName evidence="5">Carboxylesterase type B domain-containing protein</fullName>
    </recommendedName>
</protein>
<sequence>MVIRCFILGSIVPTVLGLVAQHVSVANEKTSLTLLYQNNLNASDASNHISAILLDPMLQQDVREACQEFGETLISQTSLREHKEDFKHLFSWLAHSGRTKSDAHFYIREGVLSVSKDSDDFAVSNFPPQNARLPVLCTQTGNDSDTNSRPKRLRVMSEGNSYIGFRDEKSFRFLGIPYADPPRRFKYATLYPHKDKIIRATNYGSACAQSSGGSEDCLYLNIQTPYIPKEGSREGLKPVMFWIHGGGFTGGTGADPLTDGGNLASREDIVVVTFNYRLSTLGFLAIPGTDITGNYGISDQILALEWTIKNIAQFGGDPKKITIIGESAGAGSVRVLLGSPPASGKFQGAIAMSNLGGGAGLGLESDYATTYSSYLTIDESYKLAGPQIFSEAGCHSGNLEHKISCLGQVPASTLVGLQTVARYVVQDGHYVTTKELDLLRKEVTTSNVPVMFGIVAHDGASFSTYPKTPVSSELEGVQAALGISEKYAQSVIDSGLFPYYDTGNVRLDSFNVSQRVATDLQFRCIDQATVFAGVVSGVFQPSYFYQIQRSTGGYDPNNLGGPPATPEFPNGDPELPYFRLHGSDLPWVFGTLTTLRDPLDLFSMQLVSAYFAEFVRSGQPNPAPEYLQARGYKQTLDAVNNFDRWEPVSHSEGPLQLLDYPSVQAPFQDLAQCEFLLFLESESQATEWVLWKFRARALFSLIIFINIGIISGEKVGNLYFNSPKSSSRVTRSHTTSINRPVVK</sequence>
<dbReference type="SUPFAM" id="SSF53474">
    <property type="entry name" value="alpha/beta-Hydrolases"/>
    <property type="match status" value="1"/>
</dbReference>
<comment type="similarity">
    <text evidence="1">Belongs to the type-B carboxylesterase/lipase family.</text>
</comment>
<proteinExistence type="inferred from homology"/>
<evidence type="ECO:0000259" key="5">
    <source>
        <dbReference type="Pfam" id="PF00135"/>
    </source>
</evidence>
<dbReference type="PROSITE" id="PS00122">
    <property type="entry name" value="CARBOXYLESTERASE_B_1"/>
    <property type="match status" value="1"/>
</dbReference>
<comment type="caution">
    <text evidence="6">The sequence shown here is derived from an EMBL/GenBank/DDBJ whole genome shotgun (WGS) entry which is preliminary data.</text>
</comment>
<dbReference type="Pfam" id="PF00135">
    <property type="entry name" value="COesterase"/>
    <property type="match status" value="1"/>
</dbReference>
<dbReference type="OrthoDB" id="408631at2759"/>
<evidence type="ECO:0000313" key="6">
    <source>
        <dbReference type="EMBL" id="GIK01357.1"/>
    </source>
</evidence>
<dbReference type="RefSeq" id="XP_043124543.1">
    <property type="nucleotide sequence ID" value="XM_043268608.1"/>
</dbReference>
<dbReference type="Gene3D" id="3.40.50.1820">
    <property type="entry name" value="alpha/beta hydrolase"/>
    <property type="match status" value="1"/>
</dbReference>
<dbReference type="PRINTS" id="PR00878">
    <property type="entry name" value="CHOLNESTRASE"/>
</dbReference>
<dbReference type="GeneID" id="66933373"/>
<dbReference type="AlphaFoldDB" id="A0A9P3BST2"/>
<feature type="chain" id="PRO_5040245776" description="Carboxylesterase type B domain-containing protein" evidence="4">
    <location>
        <begin position="18"/>
        <end position="743"/>
    </location>
</feature>
<feature type="compositionally biased region" description="Low complexity" evidence="3">
    <location>
        <begin position="725"/>
        <end position="736"/>
    </location>
</feature>
<evidence type="ECO:0000256" key="4">
    <source>
        <dbReference type="SAM" id="SignalP"/>
    </source>
</evidence>
<evidence type="ECO:0000313" key="7">
    <source>
        <dbReference type="Proteomes" id="UP000710440"/>
    </source>
</evidence>
<evidence type="ECO:0000256" key="2">
    <source>
        <dbReference type="ARBA" id="ARBA00022801"/>
    </source>
</evidence>
<dbReference type="EMBL" id="BOPL01000003">
    <property type="protein sequence ID" value="GIK01357.1"/>
    <property type="molecule type" value="Genomic_DNA"/>
</dbReference>
<dbReference type="GO" id="GO:0004104">
    <property type="term" value="F:cholinesterase activity"/>
    <property type="evidence" value="ECO:0007669"/>
    <property type="project" value="InterPro"/>
</dbReference>
<dbReference type="InterPro" id="IPR000997">
    <property type="entry name" value="Cholinesterase"/>
</dbReference>
<dbReference type="InterPro" id="IPR002018">
    <property type="entry name" value="CarbesteraseB"/>
</dbReference>
<name>A0A9P3BST2_ASPVI</name>
<accession>A0A9P3BST2</accession>
<dbReference type="InterPro" id="IPR029058">
    <property type="entry name" value="AB_hydrolase_fold"/>
</dbReference>
<dbReference type="InterPro" id="IPR019826">
    <property type="entry name" value="Carboxylesterase_B_AS"/>
</dbReference>
<keyword evidence="4" id="KW-0732">Signal</keyword>
<dbReference type="FunFam" id="3.40.50.1820:FF:000342">
    <property type="entry name" value="Carboxylic ester hydrolase"/>
    <property type="match status" value="1"/>
</dbReference>
<keyword evidence="2" id="KW-0378">Hydrolase</keyword>